<evidence type="ECO:0000256" key="1">
    <source>
        <dbReference type="SAM" id="MobiDB-lite"/>
    </source>
</evidence>
<dbReference type="EMBL" id="CABIJS010000122">
    <property type="protein sequence ID" value="VUZ43945.1"/>
    <property type="molecule type" value="Genomic_DNA"/>
</dbReference>
<evidence type="ECO:0000313" key="3">
    <source>
        <dbReference type="Proteomes" id="UP000321570"/>
    </source>
</evidence>
<reference evidence="2 3" key="1">
    <citation type="submission" date="2019-07" db="EMBL/GenBank/DDBJ databases">
        <authorList>
            <person name="Jastrzebski P J."/>
            <person name="Paukszto L."/>
            <person name="Jastrzebski P J."/>
        </authorList>
    </citation>
    <scope>NUCLEOTIDE SEQUENCE [LARGE SCALE GENOMIC DNA]</scope>
    <source>
        <strain evidence="2 3">WMS-il1</strain>
    </source>
</reference>
<dbReference type="Proteomes" id="UP000321570">
    <property type="component" value="Unassembled WGS sequence"/>
</dbReference>
<gene>
    <name evidence="2" type="ORF">WMSIL1_LOCUS4162</name>
</gene>
<protein>
    <submittedName>
        <fullName evidence="2">Uncharacterized protein</fullName>
    </submittedName>
</protein>
<keyword evidence="3" id="KW-1185">Reference proteome</keyword>
<accession>A0A564Y9H4</accession>
<name>A0A564Y9H4_HYMDI</name>
<sequence length="183" mass="20666">MGGERADDQPVPEEEVLRRETRDAKTVGGSENKTTSMSNPAMPFGKLLTLGYTNHSVVFRNRYMVTIPGLYEEIASKENATAFVLNTTFLEPFVCRYWFQNNKATATGGVVSVDKVQFDNANYMLVGISKDGYPNNIQPLQKMSTYKDICSRGDFYVADFNVLDMACCENYWCQWPIVPYSTT</sequence>
<proteinExistence type="predicted"/>
<feature type="region of interest" description="Disordered" evidence="1">
    <location>
        <begin position="1"/>
        <end position="39"/>
    </location>
</feature>
<evidence type="ECO:0000313" key="2">
    <source>
        <dbReference type="EMBL" id="VUZ43945.1"/>
    </source>
</evidence>
<feature type="compositionally biased region" description="Polar residues" evidence="1">
    <location>
        <begin position="29"/>
        <end position="39"/>
    </location>
</feature>
<dbReference type="AlphaFoldDB" id="A0A564Y9H4"/>
<feature type="compositionally biased region" description="Basic and acidic residues" evidence="1">
    <location>
        <begin position="15"/>
        <end position="25"/>
    </location>
</feature>
<organism evidence="2 3">
    <name type="scientific">Hymenolepis diminuta</name>
    <name type="common">Rat tapeworm</name>
    <dbReference type="NCBI Taxonomy" id="6216"/>
    <lineage>
        <taxon>Eukaryota</taxon>
        <taxon>Metazoa</taxon>
        <taxon>Spiralia</taxon>
        <taxon>Lophotrochozoa</taxon>
        <taxon>Platyhelminthes</taxon>
        <taxon>Cestoda</taxon>
        <taxon>Eucestoda</taxon>
        <taxon>Cyclophyllidea</taxon>
        <taxon>Hymenolepididae</taxon>
        <taxon>Hymenolepis</taxon>
    </lineage>
</organism>